<evidence type="ECO:0000313" key="2">
    <source>
        <dbReference type="Proteomes" id="UP001344888"/>
    </source>
</evidence>
<name>A0AAW9NSG4_9BACL</name>
<proteinExistence type="predicted"/>
<keyword evidence="2" id="KW-1185">Reference proteome</keyword>
<reference evidence="1 2" key="1">
    <citation type="submission" date="2023-03" db="EMBL/GenBank/DDBJ databases">
        <title>Bacillus Genome Sequencing.</title>
        <authorList>
            <person name="Dunlap C."/>
        </authorList>
    </citation>
    <scope>NUCLEOTIDE SEQUENCE [LARGE SCALE GENOMIC DNA]</scope>
    <source>
        <strain evidence="1 2">B-59205</strain>
    </source>
</reference>
<sequence length="55" mass="5578">MKKSILTSGLVLSLLVGGAGLSSMTVGAAPINEKPLNVELALKEEAQPMAWAALG</sequence>
<dbReference type="AlphaFoldDB" id="A0AAW9NSG4"/>
<accession>A0AAW9NSG4</accession>
<organism evidence="1 2">
    <name type="scientific">Metasolibacillus meyeri</name>
    <dbReference type="NCBI Taxonomy" id="1071052"/>
    <lineage>
        <taxon>Bacteria</taxon>
        <taxon>Bacillati</taxon>
        <taxon>Bacillota</taxon>
        <taxon>Bacilli</taxon>
        <taxon>Bacillales</taxon>
        <taxon>Caryophanaceae</taxon>
        <taxon>Metasolibacillus</taxon>
    </lineage>
</organism>
<comment type="caution">
    <text evidence="1">The sequence shown here is derived from an EMBL/GenBank/DDBJ whole genome shotgun (WGS) entry which is preliminary data.</text>
</comment>
<dbReference type="RefSeq" id="WP_326121667.1">
    <property type="nucleotide sequence ID" value="NZ_JARSFG010000003.1"/>
</dbReference>
<dbReference type="EMBL" id="JARSFG010000003">
    <property type="protein sequence ID" value="MEC1177355.1"/>
    <property type="molecule type" value="Genomic_DNA"/>
</dbReference>
<dbReference type="Proteomes" id="UP001344888">
    <property type="component" value="Unassembled WGS sequence"/>
</dbReference>
<gene>
    <name evidence="1" type="ORF">P9B03_02565</name>
</gene>
<evidence type="ECO:0000313" key="1">
    <source>
        <dbReference type="EMBL" id="MEC1177355.1"/>
    </source>
</evidence>
<protein>
    <submittedName>
        <fullName evidence="1">Uncharacterized protein</fullName>
    </submittedName>
</protein>